<keyword evidence="3" id="KW-1185">Reference proteome</keyword>
<dbReference type="GeneID" id="13452731"/>
<reference evidence="2 3" key="1">
    <citation type="journal article" date="2011" name="Genome Res.">
        <title>Chromosome and gene copy number variation allow major structural change between species and strains of Leishmania.</title>
        <authorList>
            <person name="Rogers M.B."/>
            <person name="Hilley J.D."/>
            <person name="Dickens N.J."/>
            <person name="Wilkes J."/>
            <person name="Bates P.A."/>
            <person name="Depledge D.P."/>
            <person name="Harris D."/>
            <person name="Her Y."/>
            <person name="Herzyk P."/>
            <person name="Imamura H."/>
            <person name="Otto T.D."/>
            <person name="Sanders M."/>
            <person name="Seeger K."/>
            <person name="Dujardin J.C."/>
            <person name="Berriman M."/>
            <person name="Smith D.F."/>
            <person name="Hertz-Fowler C."/>
            <person name="Mottram J.C."/>
        </authorList>
    </citation>
    <scope>NUCLEOTIDE SEQUENCE [LARGE SCALE GENOMIC DNA]</scope>
    <source>
        <strain evidence="2 3">MHOM/GT/2001/U1103</strain>
    </source>
</reference>
<dbReference type="Gene3D" id="3.40.50.720">
    <property type="entry name" value="NAD(P)-binding Rossmann-like Domain"/>
    <property type="match status" value="1"/>
</dbReference>
<dbReference type="SUPFAM" id="SSF51735">
    <property type="entry name" value="NAD(P)-binding Rossmann-fold domains"/>
    <property type="match status" value="1"/>
</dbReference>
<evidence type="ECO:0000313" key="2">
    <source>
        <dbReference type="EMBL" id="CBZ23134.1"/>
    </source>
</evidence>
<gene>
    <name evidence="2" type="ORF">LMXM_02_0730</name>
</gene>
<dbReference type="RefSeq" id="XP_003871671.1">
    <property type="nucleotide sequence ID" value="XM_003871622.1"/>
</dbReference>
<dbReference type="AlphaFoldDB" id="E9AJN5"/>
<evidence type="ECO:0000256" key="1">
    <source>
        <dbReference type="SAM" id="MobiDB-lite"/>
    </source>
</evidence>
<feature type="region of interest" description="Disordered" evidence="1">
    <location>
        <begin position="36"/>
        <end position="57"/>
    </location>
</feature>
<accession>E9AJN5</accession>
<dbReference type="VEuPathDB" id="TriTrypDB:LmxM.02.0730"/>
<dbReference type="OrthoDB" id="417891at2759"/>
<name>E9AJN5_LEIMU</name>
<dbReference type="Proteomes" id="UP000007259">
    <property type="component" value="Chromosome 2"/>
</dbReference>
<organism evidence="2 3">
    <name type="scientific">Leishmania mexicana (strain MHOM/GT/2001/U1103)</name>
    <dbReference type="NCBI Taxonomy" id="929439"/>
    <lineage>
        <taxon>Eukaryota</taxon>
        <taxon>Discoba</taxon>
        <taxon>Euglenozoa</taxon>
        <taxon>Kinetoplastea</taxon>
        <taxon>Metakinetoplastina</taxon>
        <taxon>Trypanosomatida</taxon>
        <taxon>Trypanosomatidae</taxon>
        <taxon>Leishmaniinae</taxon>
        <taxon>Leishmania</taxon>
    </lineage>
</organism>
<evidence type="ECO:0000313" key="3">
    <source>
        <dbReference type="Proteomes" id="UP000007259"/>
    </source>
</evidence>
<protein>
    <submittedName>
        <fullName evidence="2">Dehydrogenase/oxidoreductase-like protein</fullName>
    </submittedName>
</protein>
<proteinExistence type="predicted"/>
<dbReference type="KEGG" id="lmi:LMXM_02_0730"/>
<dbReference type="InterPro" id="IPR036291">
    <property type="entry name" value="NAD(P)-bd_dom_sf"/>
</dbReference>
<sequence length="57" mass="6320">MCESLALELIPSNICVNVRCPGTCDTPMGERLMPLKHQQPRRTSARSCRSGAFSIRT</sequence>
<dbReference type="EMBL" id="FR799555">
    <property type="protein sequence ID" value="CBZ23134.1"/>
    <property type="molecule type" value="Genomic_DNA"/>
</dbReference>